<name>A0A6N2AFA3_SOLCI</name>
<evidence type="ECO:0000313" key="1">
    <source>
        <dbReference type="EMBL" id="TMW80369.1"/>
    </source>
</evidence>
<sequence length="168" mass="19807">MLIEVNVTKPIPQKVTVLDPNGRSFMQDVVMEWKPLYYDKCQKIGHQCQAETMEDQPNKRRPWKKVTQTWKYKGPIQQQEKIVEQRMVLETIEDDSSSVQEEKQWIEQRRDQEIKQTPEISLRPNTGKQLEFSLSNFAMLSAIPMRNGFESVIVTTGLVDLSNRVYFW</sequence>
<proteinExistence type="predicted"/>
<dbReference type="PANTHER" id="PTHR33233">
    <property type="entry name" value="ENDONUCLEASE/EXONUCLEASE/PHOSPHATASE"/>
    <property type="match status" value="1"/>
</dbReference>
<dbReference type="EMBL" id="RXGB01061444">
    <property type="protein sequence ID" value="TMW80369.1"/>
    <property type="molecule type" value="Genomic_DNA"/>
</dbReference>
<comment type="caution">
    <text evidence="1">The sequence shown here is derived from an EMBL/GenBank/DDBJ whole genome shotgun (WGS) entry which is preliminary data.</text>
</comment>
<reference evidence="1" key="1">
    <citation type="submission" date="2019-05" db="EMBL/GenBank/DDBJ databases">
        <title>The de novo reference genome and transcriptome assemblies of the wild tomato species Solanum chilense.</title>
        <authorList>
            <person name="Stam R."/>
            <person name="Nosenko T."/>
            <person name="Hoerger A.C."/>
            <person name="Stephan W."/>
            <person name="Seidel M.A."/>
            <person name="Kuhn J.M.M."/>
            <person name="Haberer G."/>
            <person name="Tellier A."/>
        </authorList>
    </citation>
    <scope>NUCLEOTIDE SEQUENCE</scope>
    <source>
        <tissue evidence="1">Mature leaves</tissue>
    </source>
</reference>
<dbReference type="PANTHER" id="PTHR33233:SF14">
    <property type="entry name" value="ENDONUCLEASE_EXONUCLEASE_PHOSPHATASE"/>
    <property type="match status" value="1"/>
</dbReference>
<gene>
    <name evidence="1" type="ORF">EJD97_020828</name>
</gene>
<protein>
    <recommendedName>
        <fullName evidence="2">DUF4283 domain-containing protein</fullName>
    </recommendedName>
</protein>
<accession>A0A6N2AFA3</accession>
<organism evidence="1">
    <name type="scientific">Solanum chilense</name>
    <name type="common">Tomato</name>
    <name type="synonym">Lycopersicon chilense</name>
    <dbReference type="NCBI Taxonomy" id="4083"/>
    <lineage>
        <taxon>Eukaryota</taxon>
        <taxon>Viridiplantae</taxon>
        <taxon>Streptophyta</taxon>
        <taxon>Embryophyta</taxon>
        <taxon>Tracheophyta</taxon>
        <taxon>Spermatophyta</taxon>
        <taxon>Magnoliopsida</taxon>
        <taxon>eudicotyledons</taxon>
        <taxon>Gunneridae</taxon>
        <taxon>Pentapetalae</taxon>
        <taxon>asterids</taxon>
        <taxon>lamiids</taxon>
        <taxon>Solanales</taxon>
        <taxon>Solanaceae</taxon>
        <taxon>Solanoideae</taxon>
        <taxon>Solaneae</taxon>
        <taxon>Solanum</taxon>
        <taxon>Solanum subgen. Lycopersicon</taxon>
    </lineage>
</organism>
<evidence type="ECO:0008006" key="2">
    <source>
        <dbReference type="Google" id="ProtNLM"/>
    </source>
</evidence>
<dbReference type="AlphaFoldDB" id="A0A6N2AFA3"/>